<dbReference type="Gene3D" id="3.40.1690.10">
    <property type="entry name" value="secretion proteins EscU"/>
    <property type="match status" value="1"/>
</dbReference>
<reference evidence="1 2" key="1">
    <citation type="submission" date="2018-05" db="EMBL/GenBank/DDBJ databases">
        <title>A metagenomic window into the 2 km-deep terrestrial subsurface aquifer revealed taxonomically and functionally diverse microbial community comprising novel uncultured bacterial lineages.</title>
        <authorList>
            <person name="Kadnikov V.V."/>
            <person name="Mardanov A.V."/>
            <person name="Beletsky A.V."/>
            <person name="Banks D."/>
            <person name="Pimenov N.V."/>
            <person name="Frank Y.A."/>
            <person name="Karnachuk O.V."/>
            <person name="Ravin N.V."/>
        </authorList>
    </citation>
    <scope>NUCLEOTIDE SEQUENCE [LARGE SCALE GENOMIC DNA]</scope>
    <source>
        <strain evidence="1">BY5</strain>
    </source>
</reference>
<proteinExistence type="predicted"/>
<dbReference type="GO" id="GO:0009306">
    <property type="term" value="P:protein secretion"/>
    <property type="evidence" value="ECO:0007669"/>
    <property type="project" value="InterPro"/>
</dbReference>
<dbReference type="SUPFAM" id="SSF160544">
    <property type="entry name" value="EscU C-terminal domain-like"/>
    <property type="match status" value="1"/>
</dbReference>
<gene>
    <name evidence="1" type="ORF">OZSIB_0599</name>
</gene>
<dbReference type="InterPro" id="IPR006135">
    <property type="entry name" value="T3SS_substrate_exporter"/>
</dbReference>
<dbReference type="GO" id="GO:0005886">
    <property type="term" value="C:plasma membrane"/>
    <property type="evidence" value="ECO:0007669"/>
    <property type="project" value="TreeGrafter"/>
</dbReference>
<keyword evidence="1" id="KW-0282">Flagellum</keyword>
<dbReference type="PANTHER" id="PTHR30531">
    <property type="entry name" value="FLAGELLAR BIOSYNTHETIC PROTEIN FLHB"/>
    <property type="match status" value="1"/>
</dbReference>
<accession>A0A367ZTI8</accession>
<name>A0A367ZTI8_9BACT</name>
<sequence>MSGKRPVRFEDIAVAVRYVFGKGGEAPRVVASGRGLMAARIVEEARKHKVPLREDKSLAESLAKVPLGTEIPPELWEAMAEVLAQIYRLDGSRQL</sequence>
<evidence type="ECO:0000313" key="2">
    <source>
        <dbReference type="Proteomes" id="UP000252355"/>
    </source>
</evidence>
<evidence type="ECO:0000313" key="1">
    <source>
        <dbReference type="EMBL" id="RCK81465.1"/>
    </source>
</evidence>
<dbReference type="Pfam" id="PF01312">
    <property type="entry name" value="Bac_export_2"/>
    <property type="match status" value="1"/>
</dbReference>
<organism evidence="1 2">
    <name type="scientific">Candidatus Ozemobacter sibiricus</name>
    <dbReference type="NCBI Taxonomy" id="2268124"/>
    <lineage>
        <taxon>Bacteria</taxon>
        <taxon>Candidatus Ozemobacteria</taxon>
        <taxon>Candidatus Ozemobacterales</taxon>
        <taxon>Candidatus Ozemobacteraceae</taxon>
        <taxon>Candidatus Ozemobacter</taxon>
    </lineage>
</organism>
<keyword evidence="1" id="KW-0969">Cilium</keyword>
<dbReference type="InterPro" id="IPR029025">
    <property type="entry name" value="T3SS_substrate_exporter_C"/>
</dbReference>
<dbReference type="Proteomes" id="UP000252355">
    <property type="component" value="Unassembled WGS sequence"/>
</dbReference>
<dbReference type="EMBL" id="QOQW01000001">
    <property type="protein sequence ID" value="RCK81465.1"/>
    <property type="molecule type" value="Genomic_DNA"/>
</dbReference>
<protein>
    <submittedName>
        <fullName evidence="1">Flagellar biosynthesis protein FlhB</fullName>
    </submittedName>
</protein>
<dbReference type="PANTHER" id="PTHR30531:SF12">
    <property type="entry name" value="FLAGELLAR BIOSYNTHETIC PROTEIN FLHB"/>
    <property type="match status" value="1"/>
</dbReference>
<dbReference type="AlphaFoldDB" id="A0A367ZTI8"/>
<keyword evidence="1" id="KW-0966">Cell projection</keyword>
<comment type="caution">
    <text evidence="1">The sequence shown here is derived from an EMBL/GenBank/DDBJ whole genome shotgun (WGS) entry which is preliminary data.</text>
</comment>